<protein>
    <recommendedName>
        <fullName evidence="5">High chlorophyll fluorescence 153</fullName>
    </recommendedName>
</protein>
<evidence type="ECO:0000256" key="2">
    <source>
        <dbReference type="SAM" id="Phobius"/>
    </source>
</evidence>
<organism evidence="3 4">
    <name type="scientific">Dioscorea zingiberensis</name>
    <dbReference type="NCBI Taxonomy" id="325984"/>
    <lineage>
        <taxon>Eukaryota</taxon>
        <taxon>Viridiplantae</taxon>
        <taxon>Streptophyta</taxon>
        <taxon>Embryophyta</taxon>
        <taxon>Tracheophyta</taxon>
        <taxon>Spermatophyta</taxon>
        <taxon>Magnoliopsida</taxon>
        <taxon>Liliopsida</taxon>
        <taxon>Dioscoreales</taxon>
        <taxon>Dioscoreaceae</taxon>
        <taxon>Dioscorea</taxon>
    </lineage>
</organism>
<evidence type="ECO:0000313" key="4">
    <source>
        <dbReference type="Proteomes" id="UP001085076"/>
    </source>
</evidence>
<evidence type="ECO:0000256" key="1">
    <source>
        <dbReference type="SAM" id="MobiDB-lite"/>
    </source>
</evidence>
<name>A0A9D5CSB2_9LILI</name>
<keyword evidence="2" id="KW-0472">Membrane</keyword>
<evidence type="ECO:0000313" key="3">
    <source>
        <dbReference type="EMBL" id="KAJ0978014.1"/>
    </source>
</evidence>
<reference evidence="3" key="1">
    <citation type="submission" date="2021-03" db="EMBL/GenBank/DDBJ databases">
        <authorList>
            <person name="Li Z."/>
            <person name="Yang C."/>
        </authorList>
    </citation>
    <scope>NUCLEOTIDE SEQUENCE</scope>
    <source>
        <strain evidence="3">Dzin_1.0</strain>
        <tissue evidence="3">Leaf</tissue>
    </source>
</reference>
<dbReference type="PANTHER" id="PTHR37753:SF1">
    <property type="entry name" value="OS01G0940600 PROTEIN"/>
    <property type="match status" value="1"/>
</dbReference>
<keyword evidence="4" id="KW-1185">Reference proteome</keyword>
<evidence type="ECO:0008006" key="5">
    <source>
        <dbReference type="Google" id="ProtNLM"/>
    </source>
</evidence>
<accession>A0A9D5CSB2</accession>
<keyword evidence="2" id="KW-1133">Transmembrane helix</keyword>
<proteinExistence type="predicted"/>
<dbReference type="OrthoDB" id="786736at2759"/>
<dbReference type="Proteomes" id="UP001085076">
    <property type="component" value="Miscellaneous, Linkage group lg03"/>
</dbReference>
<dbReference type="PANTHER" id="PTHR37753">
    <property type="entry name" value="OS01G0940600 PROTEIN"/>
    <property type="match status" value="1"/>
</dbReference>
<dbReference type="EMBL" id="JAGGNH010000003">
    <property type="protein sequence ID" value="KAJ0978014.1"/>
    <property type="molecule type" value="Genomic_DNA"/>
</dbReference>
<keyword evidence="2" id="KW-0812">Transmembrane</keyword>
<reference evidence="3" key="2">
    <citation type="journal article" date="2022" name="Hortic Res">
        <title>The genome of Dioscorea zingiberensis sheds light on the biosynthesis, origin and evolution of the medicinally important diosgenin saponins.</title>
        <authorList>
            <person name="Li Y."/>
            <person name="Tan C."/>
            <person name="Li Z."/>
            <person name="Guo J."/>
            <person name="Li S."/>
            <person name="Chen X."/>
            <person name="Wang C."/>
            <person name="Dai X."/>
            <person name="Yang H."/>
            <person name="Song W."/>
            <person name="Hou L."/>
            <person name="Xu J."/>
            <person name="Tong Z."/>
            <person name="Xu A."/>
            <person name="Yuan X."/>
            <person name="Wang W."/>
            <person name="Yang Q."/>
            <person name="Chen L."/>
            <person name="Sun Z."/>
            <person name="Wang K."/>
            <person name="Pan B."/>
            <person name="Chen J."/>
            <person name="Bao Y."/>
            <person name="Liu F."/>
            <person name="Qi X."/>
            <person name="Gang D.R."/>
            <person name="Wen J."/>
            <person name="Li J."/>
        </authorList>
    </citation>
    <scope>NUCLEOTIDE SEQUENCE</scope>
    <source>
        <strain evidence="3">Dzin_1.0</strain>
    </source>
</reference>
<feature type="transmembrane region" description="Helical" evidence="2">
    <location>
        <begin position="205"/>
        <end position="227"/>
    </location>
</feature>
<comment type="caution">
    <text evidence="3">The sequence shown here is derived from an EMBL/GenBank/DDBJ whole genome shotgun (WGS) entry which is preliminary data.</text>
</comment>
<feature type="region of interest" description="Disordered" evidence="1">
    <location>
        <begin position="243"/>
        <end position="289"/>
    </location>
</feature>
<gene>
    <name evidence="3" type="ORF">J5N97_013488</name>
</gene>
<feature type="transmembrane region" description="Helical" evidence="2">
    <location>
        <begin position="72"/>
        <end position="95"/>
    </location>
</feature>
<feature type="compositionally biased region" description="Acidic residues" evidence="1">
    <location>
        <begin position="248"/>
        <end position="265"/>
    </location>
</feature>
<sequence>MVHRLRRYIAASEGGEAASAACRLWAVINSDGGLWLGGARFRQRDGDEKGGQRNRGEAAVGNVRRAGGNGGLVAAASTSGYLGWLLAALLMAGFLRVGGGALDDKADRERISRQPNIFQQNHQNNPCNEYQLPSAAMATRSLSSSTLLIPPSSAPKASKLHPYSIPSRPEIAFPSGRSLLQWLRRPLLPSDAVVVRAGPPSSSTLLGVFLLPLSLLIGTILVSIRIADNLDEKYLKELAMNEAMAQENEAESEDEEGEEDEDESADEGKVLEVEEMVAPAPRIRNRPKK</sequence>
<dbReference type="AlphaFoldDB" id="A0A9D5CSB2"/>